<protein>
    <submittedName>
        <fullName evidence="1">Uncharacterized protein</fullName>
    </submittedName>
</protein>
<organism evidence="1 2">
    <name type="scientific">Rhizobium rhizogenes</name>
    <name type="common">Agrobacterium rhizogenes</name>
    <dbReference type="NCBI Taxonomy" id="359"/>
    <lineage>
        <taxon>Bacteria</taxon>
        <taxon>Pseudomonadati</taxon>
        <taxon>Pseudomonadota</taxon>
        <taxon>Alphaproteobacteria</taxon>
        <taxon>Hyphomicrobiales</taxon>
        <taxon>Rhizobiaceae</taxon>
        <taxon>Rhizobium/Agrobacterium group</taxon>
        <taxon>Rhizobium</taxon>
    </lineage>
</organism>
<accession>A0AA88F0M5</accession>
<proteinExistence type="predicted"/>
<comment type="caution">
    <text evidence="1">The sequence shown here is derived from an EMBL/GenBank/DDBJ whole genome shotgun (WGS) entry which is preliminary data.</text>
</comment>
<dbReference type="AlphaFoldDB" id="A0AA88F0M5"/>
<name>A0AA88F0M5_RHIRH</name>
<reference evidence="1 2" key="1">
    <citation type="submission" date="2018-08" db="EMBL/GenBank/DDBJ databases">
        <title>Crown Gall in kiwifruit.</title>
        <authorList>
            <person name="Visnovsky S.B."/>
            <person name="Pitman A.R."/>
        </authorList>
    </citation>
    <scope>NUCLEOTIDE SEQUENCE [LARGE SCALE GENOMIC DNA]</scope>
    <source>
        <strain evidence="1 2">SBV_302_78_2</strain>
    </source>
</reference>
<dbReference type="EMBL" id="QRFF01000003">
    <property type="protein sequence ID" value="KAA3502000.1"/>
    <property type="molecule type" value="Genomic_DNA"/>
</dbReference>
<evidence type="ECO:0000313" key="1">
    <source>
        <dbReference type="EMBL" id="KAA3502000.1"/>
    </source>
</evidence>
<dbReference type="Proteomes" id="UP000473658">
    <property type="component" value="Unassembled WGS sequence"/>
</dbReference>
<sequence>MNEPAVLGKVHARRATAGDLDHRIKRPEEQLIFLVTVVIMRFVVRSARRLVLKFELDPLIDDGHSSADAKEVKGEHIEPCYHGQFPSSRELTVC</sequence>
<evidence type="ECO:0000313" key="2">
    <source>
        <dbReference type="Proteomes" id="UP000473658"/>
    </source>
</evidence>
<gene>
    <name evidence="1" type="ORF">DXM27_10660</name>
</gene>